<dbReference type="Proteomes" id="UP001243846">
    <property type="component" value="Unassembled WGS sequence"/>
</dbReference>
<organism evidence="2 3">
    <name type="scientific">Paracoccus cavernae</name>
    <dbReference type="NCBI Taxonomy" id="1571207"/>
    <lineage>
        <taxon>Bacteria</taxon>
        <taxon>Pseudomonadati</taxon>
        <taxon>Pseudomonadota</taxon>
        <taxon>Alphaproteobacteria</taxon>
        <taxon>Rhodobacterales</taxon>
        <taxon>Paracoccaceae</taxon>
        <taxon>Paracoccus</taxon>
    </lineage>
</organism>
<keyword evidence="1" id="KW-0812">Transmembrane</keyword>
<accession>A0ABT8DBE8</accession>
<reference evidence="3" key="1">
    <citation type="journal article" date="2019" name="Int. J. Syst. Evol. Microbiol.">
        <title>The Global Catalogue of Microorganisms (GCM) 10K type strain sequencing project: providing services to taxonomists for standard genome sequencing and annotation.</title>
        <authorList>
            <consortium name="The Broad Institute Genomics Platform"/>
            <consortium name="The Broad Institute Genome Sequencing Center for Infectious Disease"/>
            <person name="Wu L."/>
            <person name="Ma J."/>
        </authorList>
    </citation>
    <scope>NUCLEOTIDE SEQUENCE [LARGE SCALE GENOMIC DNA]</scope>
    <source>
        <strain evidence="3">CECT 8482</strain>
    </source>
</reference>
<sequence>MILLRPYWLLALLALAALAVLRWRRGPDAGGWEAVLSPVMLAGLAALGQLGTGGKGAARFCPMPRSPARRR</sequence>
<comment type="caution">
    <text evidence="2">The sequence shown here is derived from an EMBL/GenBank/DDBJ whole genome shotgun (WGS) entry which is preliminary data.</text>
</comment>
<evidence type="ECO:0000313" key="2">
    <source>
        <dbReference type="EMBL" id="MDN3712674.1"/>
    </source>
</evidence>
<name>A0ABT8DBE8_9RHOB</name>
<feature type="transmembrane region" description="Helical" evidence="1">
    <location>
        <begin position="38"/>
        <end position="61"/>
    </location>
</feature>
<proteinExistence type="predicted"/>
<keyword evidence="1" id="KW-0472">Membrane</keyword>
<keyword evidence="1" id="KW-1133">Transmembrane helix</keyword>
<dbReference type="EMBL" id="JAUFRC010000001">
    <property type="protein sequence ID" value="MDN3712674.1"/>
    <property type="molecule type" value="Genomic_DNA"/>
</dbReference>
<keyword evidence="3" id="KW-1185">Reference proteome</keyword>
<evidence type="ECO:0000256" key="1">
    <source>
        <dbReference type="SAM" id="Phobius"/>
    </source>
</evidence>
<gene>
    <name evidence="2" type="ORF">QWZ10_14655</name>
</gene>
<protein>
    <submittedName>
        <fullName evidence="2">Uncharacterized protein</fullName>
    </submittedName>
</protein>
<evidence type="ECO:0000313" key="3">
    <source>
        <dbReference type="Proteomes" id="UP001243846"/>
    </source>
</evidence>